<keyword evidence="2" id="KW-1185">Reference proteome</keyword>
<dbReference type="Proteomes" id="UP001157186">
    <property type="component" value="Unassembled WGS sequence"/>
</dbReference>
<reference evidence="1 2" key="1">
    <citation type="submission" date="2023-03" db="EMBL/GenBank/DDBJ databases">
        <title>Draft genome sequence of Thalassotalea insulae KCTC 62186T.</title>
        <authorList>
            <person name="Sawabe T."/>
        </authorList>
    </citation>
    <scope>NUCLEOTIDE SEQUENCE [LARGE SCALE GENOMIC DNA]</scope>
    <source>
        <strain evidence="1 2">KCTC 62186</strain>
    </source>
</reference>
<gene>
    <name evidence="1" type="ORF">tinsulaeT_00680</name>
</gene>
<organism evidence="1 2">
    <name type="scientific">Thalassotalea insulae</name>
    <dbReference type="NCBI Taxonomy" id="2056778"/>
    <lineage>
        <taxon>Bacteria</taxon>
        <taxon>Pseudomonadati</taxon>
        <taxon>Pseudomonadota</taxon>
        <taxon>Gammaproteobacteria</taxon>
        <taxon>Alteromonadales</taxon>
        <taxon>Colwelliaceae</taxon>
        <taxon>Thalassotalea</taxon>
    </lineage>
</organism>
<comment type="caution">
    <text evidence="1">The sequence shown here is derived from an EMBL/GenBank/DDBJ whole genome shotgun (WGS) entry which is preliminary data.</text>
</comment>
<evidence type="ECO:0000313" key="2">
    <source>
        <dbReference type="Proteomes" id="UP001157186"/>
    </source>
</evidence>
<evidence type="ECO:0000313" key="1">
    <source>
        <dbReference type="EMBL" id="GLX76728.1"/>
    </source>
</evidence>
<dbReference type="EMBL" id="BSST01000001">
    <property type="protein sequence ID" value="GLX76728.1"/>
    <property type="molecule type" value="Genomic_DNA"/>
</dbReference>
<accession>A0ABQ6GL42</accession>
<name>A0ABQ6GL42_9GAMM</name>
<protein>
    <submittedName>
        <fullName evidence="1">Uncharacterized protein</fullName>
    </submittedName>
</protein>
<dbReference type="RefSeq" id="WP_284242514.1">
    <property type="nucleotide sequence ID" value="NZ_BSST01000001.1"/>
</dbReference>
<proteinExistence type="predicted"/>
<sequence length="64" mass="7459">MSNSIHMTIKQVVRESGYDYGSLEFKQYVFDHNIDLIAQKGILKSEARSKRKSDKFLKENGLKH</sequence>